<proteinExistence type="inferred from homology"/>
<dbReference type="NCBIfam" id="TIGR03570">
    <property type="entry name" value="NeuD_NnaD"/>
    <property type="match status" value="1"/>
</dbReference>
<evidence type="ECO:0000313" key="8">
    <source>
        <dbReference type="EMBL" id="SUV52917.1"/>
    </source>
</evidence>
<feature type="binding site" evidence="6">
    <location>
        <position position="154"/>
    </location>
    <ligand>
        <name>acetyl-CoA</name>
        <dbReference type="ChEBI" id="CHEBI:57288"/>
    </ligand>
</feature>
<dbReference type="Gene3D" id="2.160.10.10">
    <property type="entry name" value="Hexapeptide repeat proteins"/>
    <property type="match status" value="1"/>
</dbReference>
<dbReference type="Pfam" id="PF17836">
    <property type="entry name" value="PglD_N"/>
    <property type="match status" value="1"/>
</dbReference>
<feature type="domain" description="PglD N-terminal" evidence="7">
    <location>
        <begin position="2"/>
        <end position="71"/>
    </location>
</feature>
<dbReference type="EMBL" id="UFTJ01000003">
    <property type="protein sequence ID" value="SUV52917.1"/>
    <property type="molecule type" value="Genomic_DNA"/>
</dbReference>
<name>A0A380ZU89_9FLAO</name>
<keyword evidence="4 8" id="KW-0012">Acyltransferase</keyword>
<dbReference type="InterPro" id="IPR050179">
    <property type="entry name" value="Trans_hexapeptide_repeat"/>
</dbReference>
<dbReference type="Proteomes" id="UP000255515">
    <property type="component" value="Unassembled WGS sequence"/>
</dbReference>
<dbReference type="EC" id="2.3.1.89" evidence="8"/>
<comment type="similarity">
    <text evidence="1">Belongs to the transferase hexapeptide repeat family.</text>
</comment>
<dbReference type="InterPro" id="IPR018357">
    <property type="entry name" value="Hexapep_transf_CS"/>
</dbReference>
<feature type="binding site" evidence="6">
    <location>
        <position position="133"/>
    </location>
    <ligand>
        <name>acetyl-CoA</name>
        <dbReference type="ChEBI" id="CHEBI:57288"/>
    </ligand>
</feature>
<dbReference type="InterPro" id="IPR001451">
    <property type="entry name" value="Hexapep"/>
</dbReference>
<keyword evidence="3" id="KW-0677">Repeat</keyword>
<feature type="site" description="Increases basicity of active site His" evidence="5">
    <location>
        <position position="125"/>
    </location>
</feature>
<dbReference type="Gene3D" id="3.40.50.20">
    <property type="match status" value="1"/>
</dbReference>
<dbReference type="RefSeq" id="WP_002687881.1">
    <property type="nucleotide sequence ID" value="NZ_UFTJ01000003.1"/>
</dbReference>
<dbReference type="CDD" id="cd03360">
    <property type="entry name" value="LbH_AT_putative"/>
    <property type="match status" value="1"/>
</dbReference>
<dbReference type="PANTHER" id="PTHR43300:SF7">
    <property type="entry name" value="UDP-N-ACETYLBACILLOSAMINE N-ACETYLTRANSFERASE"/>
    <property type="match status" value="1"/>
</dbReference>
<feature type="binding site" evidence="6">
    <location>
        <begin position="7"/>
        <end position="9"/>
    </location>
    <ligand>
        <name>substrate</name>
    </ligand>
</feature>
<dbReference type="PROSITE" id="PS00101">
    <property type="entry name" value="HEXAPEP_TRANSFERASES"/>
    <property type="match status" value="1"/>
</dbReference>
<evidence type="ECO:0000256" key="5">
    <source>
        <dbReference type="PIRSR" id="PIRSR620019-1"/>
    </source>
</evidence>
<dbReference type="AlphaFoldDB" id="A0A380ZU89"/>
<dbReference type="InterPro" id="IPR020019">
    <property type="entry name" value="AcTrfase_PglD-like"/>
</dbReference>
<sequence>MMLFGASGHAKVIIDILQKSGIKVDKILDDNPKCDDIFGISVEKNSHHVMFDQEAIISIGNNEIRKKIVEKYHFKYIKAIHPSAVISPHSTLEEGTVVMANAVLNPDVQIGKHCIINTGVIVEHDCKIEDFVHISPNAALAGNVQVGEGTHIGIGASVIQGVKIGKWVTIGAGAVVIRDVPDYATVVGNPAKVIKVKNNAHAL</sequence>
<reference evidence="8 9" key="1">
    <citation type="submission" date="2018-06" db="EMBL/GenBank/DDBJ databases">
        <authorList>
            <consortium name="Pathogen Informatics"/>
            <person name="Doyle S."/>
        </authorList>
    </citation>
    <scope>NUCLEOTIDE SEQUENCE [LARGE SCALE GENOMIC DNA]</scope>
    <source>
        <strain evidence="8 9">NCTC11661</strain>
    </source>
</reference>
<evidence type="ECO:0000259" key="7">
    <source>
        <dbReference type="Pfam" id="PF17836"/>
    </source>
</evidence>
<keyword evidence="2 8" id="KW-0808">Transferase</keyword>
<accession>A0A380ZU89</accession>
<feature type="binding site" evidence="6">
    <location>
        <position position="60"/>
    </location>
    <ligand>
        <name>substrate</name>
    </ligand>
</feature>
<evidence type="ECO:0000313" key="9">
    <source>
        <dbReference type="Proteomes" id="UP000255515"/>
    </source>
</evidence>
<dbReference type="InterPro" id="IPR011004">
    <property type="entry name" value="Trimer_LpxA-like_sf"/>
</dbReference>
<evidence type="ECO:0000256" key="6">
    <source>
        <dbReference type="PIRSR" id="PIRSR620019-2"/>
    </source>
</evidence>
<evidence type="ECO:0000256" key="4">
    <source>
        <dbReference type="ARBA" id="ARBA00023315"/>
    </source>
</evidence>
<protein>
    <submittedName>
        <fullName evidence="8">2,3,4,5-tetrahydropyridine-2,6-dicarboxylate N-acetyltransferase</fullName>
        <ecNumber evidence="8">2.3.1.89</ecNumber>
    </submittedName>
</protein>
<dbReference type="Pfam" id="PF00132">
    <property type="entry name" value="Hexapep"/>
    <property type="match status" value="2"/>
</dbReference>
<dbReference type="GO" id="GO:0047200">
    <property type="term" value="F:tetrahydrodipicolinate N-acetyltransferase activity"/>
    <property type="evidence" value="ECO:0007669"/>
    <property type="project" value="UniProtKB-EC"/>
</dbReference>
<gene>
    <name evidence="8" type="primary">dapH</name>
    <name evidence="8" type="ORF">NCTC11661_02064</name>
</gene>
<evidence type="ECO:0000256" key="1">
    <source>
        <dbReference type="ARBA" id="ARBA00007274"/>
    </source>
</evidence>
<feature type="active site" description="Proton acceptor" evidence="5">
    <location>
        <position position="124"/>
    </location>
</feature>
<dbReference type="InterPro" id="IPR041561">
    <property type="entry name" value="PglD_N"/>
</dbReference>
<organism evidence="8 9">
    <name type="scientific">Bergeyella zoohelcum</name>
    <dbReference type="NCBI Taxonomy" id="1015"/>
    <lineage>
        <taxon>Bacteria</taxon>
        <taxon>Pseudomonadati</taxon>
        <taxon>Bacteroidota</taxon>
        <taxon>Flavobacteriia</taxon>
        <taxon>Flavobacteriales</taxon>
        <taxon>Weeksellaceae</taxon>
        <taxon>Bergeyella</taxon>
    </lineage>
</organism>
<dbReference type="SUPFAM" id="SSF51161">
    <property type="entry name" value="Trimeric LpxA-like enzymes"/>
    <property type="match status" value="1"/>
</dbReference>
<evidence type="ECO:0000256" key="3">
    <source>
        <dbReference type="ARBA" id="ARBA00022737"/>
    </source>
</evidence>
<evidence type="ECO:0000256" key="2">
    <source>
        <dbReference type="ARBA" id="ARBA00022679"/>
    </source>
</evidence>
<dbReference type="PANTHER" id="PTHR43300">
    <property type="entry name" value="ACETYLTRANSFERASE"/>
    <property type="match status" value="1"/>
</dbReference>